<dbReference type="KEGG" id="aoe:Clos_1576"/>
<dbReference type="STRING" id="350688.Clos_1576"/>
<dbReference type="HOGENOM" id="CLU_2033185_0_0_9"/>
<reference evidence="2" key="1">
    <citation type="submission" date="2007-10" db="EMBL/GenBank/DDBJ databases">
        <title>Complete genome of Alkaliphilus oremlandii OhILAs.</title>
        <authorList>
            <person name="Copeland A."/>
            <person name="Lucas S."/>
            <person name="Lapidus A."/>
            <person name="Barry K."/>
            <person name="Detter J.C."/>
            <person name="Glavina del Rio T."/>
            <person name="Hammon N."/>
            <person name="Israni S."/>
            <person name="Dalin E."/>
            <person name="Tice H."/>
            <person name="Pitluck S."/>
            <person name="Chain P."/>
            <person name="Malfatti S."/>
            <person name="Shin M."/>
            <person name="Vergez L."/>
            <person name="Schmutz J."/>
            <person name="Larimer F."/>
            <person name="Land M."/>
            <person name="Hauser L."/>
            <person name="Kyrpides N."/>
            <person name="Mikhailova N."/>
            <person name="Stolz J.F."/>
            <person name="Dawson A."/>
            <person name="Fisher E."/>
            <person name="Crable B."/>
            <person name="Perera E."/>
            <person name="Lisak J."/>
            <person name="Ranganathan M."/>
            <person name="Basu P."/>
            <person name="Richardson P."/>
        </authorList>
    </citation>
    <scope>NUCLEOTIDE SEQUENCE [LARGE SCALE GENOMIC DNA]</scope>
    <source>
        <strain evidence="2">OhILAs</strain>
    </source>
</reference>
<protein>
    <recommendedName>
        <fullName evidence="3">N-acetyltransferase domain-containing protein</fullName>
    </recommendedName>
</protein>
<dbReference type="EMBL" id="CP000853">
    <property type="protein sequence ID" value="ABW19119.1"/>
    <property type="molecule type" value="Genomic_DNA"/>
</dbReference>
<gene>
    <name evidence="1" type="ordered locus">Clos_1576</name>
</gene>
<evidence type="ECO:0000313" key="2">
    <source>
        <dbReference type="Proteomes" id="UP000000269"/>
    </source>
</evidence>
<name>A8MFF6_ALKOO</name>
<evidence type="ECO:0008006" key="3">
    <source>
        <dbReference type="Google" id="ProtNLM"/>
    </source>
</evidence>
<dbReference type="Proteomes" id="UP000000269">
    <property type="component" value="Chromosome"/>
</dbReference>
<dbReference type="AlphaFoldDB" id="A8MFF6"/>
<evidence type="ECO:0000313" key="1">
    <source>
        <dbReference type="EMBL" id="ABW19119.1"/>
    </source>
</evidence>
<keyword evidence="2" id="KW-1185">Reference proteome</keyword>
<dbReference type="OrthoDB" id="1727266at2"/>
<organism evidence="1 2">
    <name type="scientific">Alkaliphilus oremlandii (strain OhILAs)</name>
    <name type="common">Clostridium oremlandii (strain OhILAs)</name>
    <dbReference type="NCBI Taxonomy" id="350688"/>
    <lineage>
        <taxon>Bacteria</taxon>
        <taxon>Bacillati</taxon>
        <taxon>Bacillota</taxon>
        <taxon>Clostridia</taxon>
        <taxon>Peptostreptococcales</taxon>
        <taxon>Natronincolaceae</taxon>
        <taxon>Alkaliphilus</taxon>
    </lineage>
</organism>
<proteinExistence type="predicted"/>
<accession>A8MFF6</accession>
<dbReference type="RefSeq" id="WP_012159431.1">
    <property type="nucleotide sequence ID" value="NC_009922.1"/>
</dbReference>
<sequence>MIMIKKVEKEELCNFIGYEEISARIEEYENTTTKIYFAAIEGSLILGHAIVEIDESSIPVIHELVIRPEKRDMELEDGLLRTVLNYLWMNAFSSAMIKNENGLEICDIQRFFSVKCKHRVK</sequence>